<dbReference type="CDD" id="cd02042">
    <property type="entry name" value="ParAB_family"/>
    <property type="match status" value="1"/>
</dbReference>
<keyword evidence="3" id="KW-1185">Reference proteome</keyword>
<name>A0AAU9CV94_9BACT</name>
<reference evidence="2 3" key="1">
    <citation type="submission" date="2021-12" db="EMBL/GenBank/DDBJ databases">
        <title>Genome sequencing of bacteria with rrn-lacking chromosome and rrn-plasmid.</title>
        <authorList>
            <person name="Anda M."/>
            <person name="Iwasaki W."/>
        </authorList>
    </citation>
    <scope>NUCLEOTIDE SEQUENCE [LARGE SCALE GENOMIC DNA]</scope>
    <source>
        <strain evidence="2 3">DSM 100852</strain>
        <plasmid evidence="2 3">pFA9</plasmid>
    </source>
</reference>
<dbReference type="PIRSF" id="PIRSF009320">
    <property type="entry name" value="Nuc_binding_HP_1000"/>
    <property type="match status" value="1"/>
</dbReference>
<dbReference type="KEGG" id="fax:FUAX_54080"/>
<keyword evidence="2" id="KW-0614">Plasmid</keyword>
<evidence type="ECO:0000313" key="2">
    <source>
        <dbReference type="EMBL" id="BDD12976.1"/>
    </source>
</evidence>
<dbReference type="EMBL" id="AP025323">
    <property type="protein sequence ID" value="BDD12976.1"/>
    <property type="molecule type" value="Genomic_DNA"/>
</dbReference>
<dbReference type="PANTHER" id="PTHR13696">
    <property type="entry name" value="P-LOOP CONTAINING NUCLEOSIDE TRIPHOSPHATE HYDROLASE"/>
    <property type="match status" value="1"/>
</dbReference>
<dbReference type="RefSeq" id="WP_338396200.1">
    <property type="nucleotide sequence ID" value="NZ_AP025323.1"/>
</dbReference>
<dbReference type="Gene3D" id="3.40.50.300">
    <property type="entry name" value="P-loop containing nucleotide triphosphate hydrolases"/>
    <property type="match status" value="1"/>
</dbReference>
<geneLocation type="plasmid" evidence="2 3">
    <name>pFA9</name>
</geneLocation>
<dbReference type="Proteomes" id="UP001348817">
    <property type="component" value="Plasmid pFA9"/>
</dbReference>
<proteinExistence type="predicted"/>
<accession>A0AAU9CV94</accession>
<evidence type="ECO:0000313" key="3">
    <source>
        <dbReference type="Proteomes" id="UP001348817"/>
    </source>
</evidence>
<dbReference type="AlphaFoldDB" id="A0AAU9CV94"/>
<gene>
    <name evidence="2" type="ORF">FUAX_54080</name>
</gene>
<dbReference type="SUPFAM" id="SSF52540">
    <property type="entry name" value="P-loop containing nucleoside triphosphate hydrolases"/>
    <property type="match status" value="1"/>
</dbReference>
<feature type="domain" description="AAA" evidence="1">
    <location>
        <begin position="3"/>
        <end position="173"/>
    </location>
</feature>
<dbReference type="PANTHER" id="PTHR13696:SF52">
    <property type="entry name" value="PARA FAMILY PROTEIN CT_582"/>
    <property type="match status" value="1"/>
</dbReference>
<organism evidence="2 3">
    <name type="scientific">Fulvitalea axinellae</name>
    <dbReference type="NCBI Taxonomy" id="1182444"/>
    <lineage>
        <taxon>Bacteria</taxon>
        <taxon>Pseudomonadati</taxon>
        <taxon>Bacteroidota</taxon>
        <taxon>Cytophagia</taxon>
        <taxon>Cytophagales</taxon>
        <taxon>Persicobacteraceae</taxon>
        <taxon>Fulvitalea</taxon>
    </lineage>
</organism>
<dbReference type="Pfam" id="PF13614">
    <property type="entry name" value="AAA_31"/>
    <property type="match status" value="1"/>
</dbReference>
<dbReference type="InterPro" id="IPR050678">
    <property type="entry name" value="DNA_Partitioning_ATPase"/>
</dbReference>
<dbReference type="InterPro" id="IPR025669">
    <property type="entry name" value="AAA_dom"/>
</dbReference>
<sequence length="253" mass="27704">MPKIISIINHKGGVGKTTVTANLGAALAKQGFSVLLADFDPQANLTAHLDAVPEDGQPTIADAIIRNGETPVAPITENLSIIPGNLELARAESEYAGRMNAFLLLREKLEQLQSFDYILIDCPPSLGFFTLNALNASTHVLVPCEASKMASDGLLTLTELIGEVQRYGNKELNLLGVLISNKAVRTYQNEFEAMMRQHYPVLDTVIRSYKHLGECASMQQSIFDYAPQSNSADDFTSLATEVNQLTQHEKEIR</sequence>
<evidence type="ECO:0000259" key="1">
    <source>
        <dbReference type="Pfam" id="PF13614"/>
    </source>
</evidence>
<dbReference type="InterPro" id="IPR027417">
    <property type="entry name" value="P-loop_NTPase"/>
</dbReference>
<protein>
    <recommendedName>
        <fullName evidence="1">AAA domain-containing protein</fullName>
    </recommendedName>
</protein>